<evidence type="ECO:0000256" key="1">
    <source>
        <dbReference type="SAM" id="MobiDB-lite"/>
    </source>
</evidence>
<evidence type="ECO:0000313" key="2">
    <source>
        <dbReference type="EMBL" id="KAK4009511.1"/>
    </source>
</evidence>
<feature type="region of interest" description="Disordered" evidence="1">
    <location>
        <begin position="1"/>
        <end position="23"/>
    </location>
</feature>
<evidence type="ECO:0000313" key="3">
    <source>
        <dbReference type="Proteomes" id="UP001234178"/>
    </source>
</evidence>
<dbReference type="EMBL" id="JAOYFB010000003">
    <property type="protein sequence ID" value="KAK4009511.1"/>
    <property type="molecule type" value="Genomic_DNA"/>
</dbReference>
<sequence length="70" mass="7532">MSTVLPASPTPGTSNERSNMVDPGCSQQIDGMEIKRATSLPLAKNFRVVDGGSIMRKDILFDGLGFRYGV</sequence>
<organism evidence="2 3">
    <name type="scientific">Daphnia magna</name>
    <dbReference type="NCBI Taxonomy" id="35525"/>
    <lineage>
        <taxon>Eukaryota</taxon>
        <taxon>Metazoa</taxon>
        <taxon>Ecdysozoa</taxon>
        <taxon>Arthropoda</taxon>
        <taxon>Crustacea</taxon>
        <taxon>Branchiopoda</taxon>
        <taxon>Diplostraca</taxon>
        <taxon>Cladocera</taxon>
        <taxon>Anomopoda</taxon>
        <taxon>Daphniidae</taxon>
        <taxon>Daphnia</taxon>
    </lineage>
</organism>
<feature type="compositionally biased region" description="Polar residues" evidence="1">
    <location>
        <begin position="1"/>
        <end position="18"/>
    </location>
</feature>
<keyword evidence="3" id="KW-1185">Reference proteome</keyword>
<proteinExistence type="predicted"/>
<name>A0ABQ9Z9C9_9CRUS</name>
<reference evidence="2 3" key="1">
    <citation type="journal article" date="2023" name="Nucleic Acids Res.">
        <title>The hologenome of Daphnia magna reveals possible DNA methylation and microbiome-mediated evolution of the host genome.</title>
        <authorList>
            <person name="Chaturvedi A."/>
            <person name="Li X."/>
            <person name="Dhandapani V."/>
            <person name="Marshall H."/>
            <person name="Kissane S."/>
            <person name="Cuenca-Cambronero M."/>
            <person name="Asole G."/>
            <person name="Calvet F."/>
            <person name="Ruiz-Romero M."/>
            <person name="Marangio P."/>
            <person name="Guigo R."/>
            <person name="Rago D."/>
            <person name="Mirbahai L."/>
            <person name="Eastwood N."/>
            <person name="Colbourne J.K."/>
            <person name="Zhou J."/>
            <person name="Mallon E."/>
            <person name="Orsini L."/>
        </authorList>
    </citation>
    <scope>NUCLEOTIDE SEQUENCE [LARGE SCALE GENOMIC DNA]</scope>
    <source>
        <strain evidence="2">LRV0_1</strain>
    </source>
</reference>
<accession>A0ABQ9Z9C9</accession>
<dbReference type="Proteomes" id="UP001234178">
    <property type="component" value="Unassembled WGS sequence"/>
</dbReference>
<protein>
    <submittedName>
        <fullName evidence="2">Uncharacterized protein</fullName>
    </submittedName>
</protein>
<comment type="caution">
    <text evidence="2">The sequence shown here is derived from an EMBL/GenBank/DDBJ whole genome shotgun (WGS) entry which is preliminary data.</text>
</comment>
<gene>
    <name evidence="2" type="ORF">OUZ56_018638</name>
</gene>